<evidence type="ECO:0000256" key="2">
    <source>
        <dbReference type="ARBA" id="ARBA00012409"/>
    </source>
</evidence>
<evidence type="ECO:0000313" key="7">
    <source>
        <dbReference type="EMBL" id="MQL82952.1"/>
    </source>
</evidence>
<dbReference type="AlphaFoldDB" id="A0A843UBG2"/>
<keyword evidence="8" id="KW-1185">Reference proteome</keyword>
<dbReference type="PANTHER" id="PTHR24056:SF228">
    <property type="entry name" value="PROTEIN IMPAIRED IN BABA-INDUCED STERILITY 1"/>
    <property type="match status" value="1"/>
</dbReference>
<comment type="catalytic activity">
    <reaction evidence="5">
        <text>[DNA-directed RNA polymerase] + ATP = phospho-[DNA-directed RNA polymerase] + ADP + H(+)</text>
        <dbReference type="Rhea" id="RHEA:10216"/>
        <dbReference type="Rhea" id="RHEA-COMP:11321"/>
        <dbReference type="Rhea" id="RHEA-COMP:11322"/>
        <dbReference type="ChEBI" id="CHEBI:15378"/>
        <dbReference type="ChEBI" id="CHEBI:30616"/>
        <dbReference type="ChEBI" id="CHEBI:43176"/>
        <dbReference type="ChEBI" id="CHEBI:68546"/>
        <dbReference type="ChEBI" id="CHEBI:456216"/>
        <dbReference type="EC" id="2.7.11.23"/>
    </reaction>
</comment>
<name>A0A843UBG2_COLES</name>
<dbReference type="PANTHER" id="PTHR24056">
    <property type="entry name" value="CELL DIVISION PROTEIN KINASE"/>
    <property type="match status" value="1"/>
</dbReference>
<dbReference type="SUPFAM" id="SSF56112">
    <property type="entry name" value="Protein kinase-like (PK-like)"/>
    <property type="match status" value="1"/>
</dbReference>
<dbReference type="Gene3D" id="1.10.510.10">
    <property type="entry name" value="Transferase(Phosphotransferase) domain 1"/>
    <property type="match status" value="1"/>
</dbReference>
<dbReference type="PROSITE" id="PS50011">
    <property type="entry name" value="PROTEIN_KINASE_DOM"/>
    <property type="match status" value="1"/>
</dbReference>
<evidence type="ECO:0000256" key="3">
    <source>
        <dbReference type="ARBA" id="ARBA00022741"/>
    </source>
</evidence>
<dbReference type="GO" id="GO:0005524">
    <property type="term" value="F:ATP binding"/>
    <property type="evidence" value="ECO:0007669"/>
    <property type="project" value="UniProtKB-KW"/>
</dbReference>
<dbReference type="EC" id="2.7.11.23" evidence="2"/>
<keyword evidence="3" id="KW-0547">Nucleotide-binding</keyword>
<dbReference type="InterPro" id="IPR050108">
    <property type="entry name" value="CDK"/>
</dbReference>
<keyword evidence="4" id="KW-0067">ATP-binding</keyword>
<dbReference type="GO" id="GO:0032968">
    <property type="term" value="P:positive regulation of transcription elongation by RNA polymerase II"/>
    <property type="evidence" value="ECO:0007669"/>
    <property type="project" value="TreeGrafter"/>
</dbReference>
<evidence type="ECO:0000256" key="5">
    <source>
        <dbReference type="ARBA" id="ARBA00049280"/>
    </source>
</evidence>
<evidence type="ECO:0000313" key="8">
    <source>
        <dbReference type="Proteomes" id="UP000652761"/>
    </source>
</evidence>
<sequence length="282" mass="31283">MPDLWPVFMAWLVGGCDFYRTVGTRPSVVQLVYLVFEYMDHDLAGLSSCPNIQFSESQVKCYMHQLLCGLEHCHSRGVMHHDIKCANILVNNEGTLKIADFGLSNFWKQGKKHPLSIDKSCVVVTLFALLPSFPLVSVVPSLPSLLELLRRSSPLAAVVDIVTSCSHRQHRRRRLQPLPTSSPPVATVAAAAAAIGTRRPCHLPIVDNRTYNSSKGVRVSMSDDTDLDGTTQVPRQSPELTTWLTENLWHPTGEYSAATPPPLAYHDLAEIADDLPILFLYL</sequence>
<dbReference type="SMART" id="SM00220">
    <property type="entry name" value="S_TKc"/>
    <property type="match status" value="1"/>
</dbReference>
<comment type="caution">
    <text evidence="7">The sequence shown here is derived from an EMBL/GenBank/DDBJ whole genome shotgun (WGS) entry which is preliminary data.</text>
</comment>
<dbReference type="PROSITE" id="PS00108">
    <property type="entry name" value="PROTEIN_KINASE_ST"/>
    <property type="match status" value="1"/>
</dbReference>
<evidence type="ECO:0000256" key="1">
    <source>
        <dbReference type="ARBA" id="ARBA00006485"/>
    </source>
</evidence>
<dbReference type="Proteomes" id="UP000652761">
    <property type="component" value="Unassembled WGS sequence"/>
</dbReference>
<dbReference type="InterPro" id="IPR008271">
    <property type="entry name" value="Ser/Thr_kinase_AS"/>
</dbReference>
<comment type="similarity">
    <text evidence="1">Belongs to the protein kinase superfamily. CMGC Ser/Thr protein kinase family. CDC2/CDKX subfamily.</text>
</comment>
<dbReference type="GO" id="GO:0005634">
    <property type="term" value="C:nucleus"/>
    <property type="evidence" value="ECO:0007669"/>
    <property type="project" value="TreeGrafter"/>
</dbReference>
<protein>
    <recommendedName>
        <fullName evidence="2">[RNA-polymerase]-subunit kinase</fullName>
        <ecNumber evidence="2">2.7.11.23</ecNumber>
    </recommendedName>
</protein>
<organism evidence="7 8">
    <name type="scientific">Colocasia esculenta</name>
    <name type="common">Wild taro</name>
    <name type="synonym">Arum esculentum</name>
    <dbReference type="NCBI Taxonomy" id="4460"/>
    <lineage>
        <taxon>Eukaryota</taxon>
        <taxon>Viridiplantae</taxon>
        <taxon>Streptophyta</taxon>
        <taxon>Embryophyta</taxon>
        <taxon>Tracheophyta</taxon>
        <taxon>Spermatophyta</taxon>
        <taxon>Magnoliopsida</taxon>
        <taxon>Liliopsida</taxon>
        <taxon>Araceae</taxon>
        <taxon>Aroideae</taxon>
        <taxon>Colocasieae</taxon>
        <taxon>Colocasia</taxon>
    </lineage>
</organism>
<gene>
    <name evidence="7" type="ORF">Taro_015415</name>
</gene>
<dbReference type="InterPro" id="IPR000719">
    <property type="entry name" value="Prot_kinase_dom"/>
</dbReference>
<dbReference type="GO" id="GO:0000307">
    <property type="term" value="C:cyclin-dependent protein kinase holoenzyme complex"/>
    <property type="evidence" value="ECO:0007669"/>
    <property type="project" value="TreeGrafter"/>
</dbReference>
<dbReference type="InterPro" id="IPR011009">
    <property type="entry name" value="Kinase-like_dom_sf"/>
</dbReference>
<dbReference type="OrthoDB" id="2914378at2759"/>
<evidence type="ECO:0000259" key="6">
    <source>
        <dbReference type="PROSITE" id="PS50011"/>
    </source>
</evidence>
<evidence type="ECO:0000256" key="4">
    <source>
        <dbReference type="ARBA" id="ARBA00022840"/>
    </source>
</evidence>
<dbReference type="GO" id="GO:0008353">
    <property type="term" value="F:RNA polymerase II CTD heptapeptide repeat kinase activity"/>
    <property type="evidence" value="ECO:0007669"/>
    <property type="project" value="UniProtKB-EC"/>
</dbReference>
<dbReference type="EMBL" id="NMUH01000663">
    <property type="protein sequence ID" value="MQL82952.1"/>
    <property type="molecule type" value="Genomic_DNA"/>
</dbReference>
<accession>A0A843UBG2</accession>
<proteinExistence type="inferred from homology"/>
<reference evidence="7" key="1">
    <citation type="submission" date="2017-07" db="EMBL/GenBank/DDBJ databases">
        <title>Taro Niue Genome Assembly and Annotation.</title>
        <authorList>
            <person name="Atibalentja N."/>
            <person name="Keating K."/>
            <person name="Fields C.J."/>
        </authorList>
    </citation>
    <scope>NUCLEOTIDE SEQUENCE</scope>
    <source>
        <strain evidence="7">Niue_2</strain>
        <tissue evidence="7">Leaf</tissue>
    </source>
</reference>
<dbReference type="Pfam" id="PF00069">
    <property type="entry name" value="Pkinase"/>
    <property type="match status" value="1"/>
</dbReference>
<feature type="domain" description="Protein kinase" evidence="6">
    <location>
        <begin position="1"/>
        <end position="282"/>
    </location>
</feature>